<dbReference type="GO" id="GO:0004816">
    <property type="term" value="F:asparagine-tRNA ligase activity"/>
    <property type="evidence" value="ECO:0007669"/>
    <property type="project" value="UniProtKB-EC"/>
</dbReference>
<evidence type="ECO:0000256" key="4">
    <source>
        <dbReference type="ARBA" id="ARBA00022741"/>
    </source>
</evidence>
<evidence type="ECO:0000256" key="8">
    <source>
        <dbReference type="SAM" id="MobiDB-lite"/>
    </source>
</evidence>
<keyword evidence="3" id="KW-0436">Ligase</keyword>
<dbReference type="Gene3D" id="3.30.930.10">
    <property type="entry name" value="Bira Bifunctional Protein, Domain 2"/>
    <property type="match status" value="1"/>
</dbReference>
<keyword evidence="4" id="KW-0547">Nucleotide-binding</keyword>
<dbReference type="Pfam" id="PF01336">
    <property type="entry name" value="tRNA_anti-codon"/>
    <property type="match status" value="1"/>
</dbReference>
<dbReference type="InterPro" id="IPR045864">
    <property type="entry name" value="aa-tRNA-synth_II/BPL/LPL"/>
</dbReference>
<dbReference type="PROSITE" id="PS50862">
    <property type="entry name" value="AA_TRNA_LIGASE_II"/>
    <property type="match status" value="1"/>
</dbReference>
<evidence type="ECO:0000256" key="5">
    <source>
        <dbReference type="ARBA" id="ARBA00022840"/>
    </source>
</evidence>
<dbReference type="SUPFAM" id="SSF55681">
    <property type="entry name" value="Class II aaRS and biotin synthetases"/>
    <property type="match status" value="1"/>
</dbReference>
<dbReference type="GO" id="GO:0005739">
    <property type="term" value="C:mitochondrion"/>
    <property type="evidence" value="ECO:0007669"/>
    <property type="project" value="TreeGrafter"/>
</dbReference>
<keyword evidence="5" id="KW-0067">ATP-binding</keyword>
<evidence type="ECO:0000256" key="3">
    <source>
        <dbReference type="ARBA" id="ARBA00022598"/>
    </source>
</evidence>
<evidence type="ECO:0000256" key="7">
    <source>
        <dbReference type="ARBA" id="ARBA00023146"/>
    </source>
</evidence>
<dbReference type="InterPro" id="IPR006195">
    <property type="entry name" value="aa-tRNA-synth_II"/>
</dbReference>
<dbReference type="EC" id="6.1.1.22" evidence="2"/>
<reference evidence="10" key="1">
    <citation type="submission" date="2023-11" db="EMBL/GenBank/DDBJ databases">
        <title>Genome assemblies of two species of porcelain crab, Petrolisthes cinctipes and Petrolisthes manimaculis (Anomura: Porcellanidae).</title>
        <authorList>
            <person name="Angst P."/>
        </authorList>
    </citation>
    <scope>NUCLEOTIDE SEQUENCE</scope>
    <source>
        <strain evidence="10">PB745_02</strain>
        <tissue evidence="10">Gill</tissue>
    </source>
</reference>
<feature type="region of interest" description="Disordered" evidence="8">
    <location>
        <begin position="418"/>
        <end position="439"/>
    </location>
</feature>
<organism evidence="10 11">
    <name type="scientific">Petrolisthes manimaculis</name>
    <dbReference type="NCBI Taxonomy" id="1843537"/>
    <lineage>
        <taxon>Eukaryota</taxon>
        <taxon>Metazoa</taxon>
        <taxon>Ecdysozoa</taxon>
        <taxon>Arthropoda</taxon>
        <taxon>Crustacea</taxon>
        <taxon>Multicrustacea</taxon>
        <taxon>Malacostraca</taxon>
        <taxon>Eumalacostraca</taxon>
        <taxon>Eucarida</taxon>
        <taxon>Decapoda</taxon>
        <taxon>Pleocyemata</taxon>
        <taxon>Anomura</taxon>
        <taxon>Galatheoidea</taxon>
        <taxon>Porcellanidae</taxon>
        <taxon>Petrolisthes</taxon>
    </lineage>
</organism>
<dbReference type="SUPFAM" id="SSF50249">
    <property type="entry name" value="Nucleic acid-binding proteins"/>
    <property type="match status" value="1"/>
</dbReference>
<dbReference type="PANTHER" id="PTHR22594:SF34">
    <property type="entry name" value="ASPARAGINE--TRNA LIGASE, MITOCHONDRIAL-RELATED"/>
    <property type="match status" value="1"/>
</dbReference>
<evidence type="ECO:0000256" key="2">
    <source>
        <dbReference type="ARBA" id="ARBA00012816"/>
    </source>
</evidence>
<comment type="similarity">
    <text evidence="1">Belongs to the class-II aminoacyl-tRNA synthetase family.</text>
</comment>
<dbReference type="GO" id="GO:0003676">
    <property type="term" value="F:nucleic acid binding"/>
    <property type="evidence" value="ECO:0007669"/>
    <property type="project" value="InterPro"/>
</dbReference>
<dbReference type="CDD" id="cd04318">
    <property type="entry name" value="EcAsnRS_like_N"/>
    <property type="match status" value="1"/>
</dbReference>
<dbReference type="InterPro" id="IPR002312">
    <property type="entry name" value="Asp/Asn-tRNA-synth_IIb"/>
</dbReference>
<keyword evidence="6" id="KW-0648">Protein biosynthesis</keyword>
<dbReference type="InterPro" id="IPR012340">
    <property type="entry name" value="NA-bd_OB-fold"/>
</dbReference>
<evidence type="ECO:0000256" key="6">
    <source>
        <dbReference type="ARBA" id="ARBA00022917"/>
    </source>
</evidence>
<dbReference type="Proteomes" id="UP001292094">
    <property type="component" value="Unassembled WGS sequence"/>
</dbReference>
<sequence>MAVKMVGLRGLMATRHYCNNINNIERQVRRVVALLRDQPLHQTVTVNGWVKGMRRHKERTFLDIDDGSCYKKLQMVLKSDQRPATLGYHSAVSATGILQPSTHPSQEVELLVQQIQVVDVGMQGDYPFKARQTHPPDYTRRFPHLRPRTNSFASLLRVRSQMKAAIQHYFEREGFINVDTPILTTNDCEGGGEVFMVQHLMAQQQSKGSSEGKAQNSYFKQPAYLTVSGQLHLEAVANGLSKVYNFSPAFRSENSQTRRHLAEFWMVEAEEAFLVGREGMEALLGRLEGLVKEVMTEVLEVTSEDVQAHWQRSQGTEEAVRRALDKPFSRVSYAEALDILSGAPDLPPVSPGQDLAREHELYLTNSLGHRPVLLTDWPLTIKPFYMSACEDDSSLALAVDLLVPGVGEVAGGGLREHHLPTLQGRLPPPQHHHNNNSDNNNSLQWYLDLRALGGGVPTGGFGVGVERLLQFLLGIHNIKDTLPFPRWAHHCPC</sequence>
<dbReference type="NCBIfam" id="TIGR00457">
    <property type="entry name" value="asnS"/>
    <property type="match status" value="1"/>
</dbReference>
<dbReference type="PRINTS" id="PR01042">
    <property type="entry name" value="TRNASYNTHASP"/>
</dbReference>
<evidence type="ECO:0000313" key="10">
    <source>
        <dbReference type="EMBL" id="KAK4299333.1"/>
    </source>
</evidence>
<dbReference type="GO" id="GO:0006421">
    <property type="term" value="P:asparaginyl-tRNA aminoacylation"/>
    <property type="evidence" value="ECO:0007669"/>
    <property type="project" value="InterPro"/>
</dbReference>
<dbReference type="Gene3D" id="2.40.50.140">
    <property type="entry name" value="Nucleic acid-binding proteins"/>
    <property type="match status" value="1"/>
</dbReference>
<gene>
    <name evidence="10" type="ORF">Pmani_028392</name>
</gene>
<dbReference type="InterPro" id="IPR004364">
    <property type="entry name" value="Aa-tRNA-synt_II"/>
</dbReference>
<dbReference type="PANTHER" id="PTHR22594">
    <property type="entry name" value="ASPARTYL/LYSYL-TRNA SYNTHETASE"/>
    <property type="match status" value="1"/>
</dbReference>
<dbReference type="EMBL" id="JAWZYT010003267">
    <property type="protein sequence ID" value="KAK4299333.1"/>
    <property type="molecule type" value="Genomic_DNA"/>
</dbReference>
<dbReference type="NCBIfam" id="NF003037">
    <property type="entry name" value="PRK03932.1"/>
    <property type="match status" value="1"/>
</dbReference>
<accession>A0AAE1P0W6</accession>
<proteinExistence type="inferred from homology"/>
<evidence type="ECO:0000256" key="1">
    <source>
        <dbReference type="ARBA" id="ARBA00008226"/>
    </source>
</evidence>
<name>A0AAE1P0W6_9EUCA</name>
<dbReference type="InterPro" id="IPR004365">
    <property type="entry name" value="NA-bd_OB_tRNA"/>
</dbReference>
<keyword evidence="7" id="KW-0030">Aminoacyl-tRNA synthetase</keyword>
<dbReference type="InterPro" id="IPR004522">
    <property type="entry name" value="Asn-tRNA-ligase"/>
</dbReference>
<evidence type="ECO:0000313" key="11">
    <source>
        <dbReference type="Proteomes" id="UP001292094"/>
    </source>
</evidence>
<comment type="caution">
    <text evidence="10">The sequence shown here is derived from an EMBL/GenBank/DDBJ whole genome shotgun (WGS) entry which is preliminary data.</text>
</comment>
<evidence type="ECO:0000259" key="9">
    <source>
        <dbReference type="PROSITE" id="PS50862"/>
    </source>
</evidence>
<dbReference type="AlphaFoldDB" id="A0AAE1P0W6"/>
<keyword evidence="11" id="KW-1185">Reference proteome</keyword>
<protein>
    <recommendedName>
        <fullName evidence="2">asparagine--tRNA ligase</fullName>
        <ecNumber evidence="2">6.1.1.22</ecNumber>
    </recommendedName>
</protein>
<dbReference type="Pfam" id="PF00152">
    <property type="entry name" value="tRNA-synt_2"/>
    <property type="match status" value="1"/>
</dbReference>
<feature type="domain" description="Aminoacyl-transfer RNA synthetases class-II family profile" evidence="9">
    <location>
        <begin position="156"/>
        <end position="483"/>
    </location>
</feature>
<dbReference type="GO" id="GO:0005524">
    <property type="term" value="F:ATP binding"/>
    <property type="evidence" value="ECO:0007669"/>
    <property type="project" value="UniProtKB-KW"/>
</dbReference>